<dbReference type="Proteomes" id="UP001374584">
    <property type="component" value="Unassembled WGS sequence"/>
</dbReference>
<proteinExistence type="predicted"/>
<name>A0AAN9QYU7_PHACN</name>
<sequence length="444" mass="49755">MLNLSREEEKKKKREVEIGTVANPTGMERRRTENGRSGPVLRFGSPGLASAQKEEGCALKIKDSYPSFLIIMRKLCPNFDKEDGLETVLEVPIPDEMLTSMGTNGFNRWQNLRTLMNAQFADKSSLNNEFLVLLKLVGAPVIPVQLSSDHALTRPLKDCSIQDSNAKYIVQQYVAATGGVGALNSLESMYAIGRVKICGSEMRQGEFDEEAEARGKPEVGGFVLWQKNPDLWCLELVVSGYKVSAGCDGKIAWNHTSSQPFHPNKGPPRPLRRFFQGLDPRCTANLFLDAECVGENIINNEVCFMLKLQTAQQLLQVQSTSNTEIVMHTIVGYFSQRTGLLVKFEDTKLVKMKTMKGKEYVFWETNIQSLVEDYRYIDGINIAHGGTTIATLNRYGAEQNHKRMIEERWTIEEVDFNIVGLSMNCFLPPSDGEKEHHEGTEGMG</sequence>
<dbReference type="EMBL" id="JAYMYR010000007">
    <property type="protein sequence ID" value="KAK7352341.1"/>
    <property type="molecule type" value="Genomic_DNA"/>
</dbReference>
<dbReference type="Pfam" id="PF04788">
    <property type="entry name" value="DUF620"/>
    <property type="match status" value="1"/>
</dbReference>
<protein>
    <recommendedName>
        <fullName evidence="4">DUF620 domain-containing protein</fullName>
    </recommendedName>
</protein>
<dbReference type="AlphaFoldDB" id="A0AAN9QYU7"/>
<evidence type="ECO:0000313" key="2">
    <source>
        <dbReference type="EMBL" id="KAK7352341.1"/>
    </source>
</evidence>
<keyword evidence="3" id="KW-1185">Reference proteome</keyword>
<evidence type="ECO:0000313" key="3">
    <source>
        <dbReference type="Proteomes" id="UP001374584"/>
    </source>
</evidence>
<gene>
    <name evidence="2" type="ORF">VNO80_17761</name>
</gene>
<dbReference type="InterPro" id="IPR006873">
    <property type="entry name" value="DUF620"/>
</dbReference>
<evidence type="ECO:0000256" key="1">
    <source>
        <dbReference type="SAM" id="MobiDB-lite"/>
    </source>
</evidence>
<dbReference type="PANTHER" id="PTHR31300">
    <property type="entry name" value="LIPASE"/>
    <property type="match status" value="1"/>
</dbReference>
<dbReference type="PANTHER" id="PTHR31300:SF26">
    <property type="entry name" value="DUF620 FAMILY PROTEIN"/>
    <property type="match status" value="1"/>
</dbReference>
<accession>A0AAN9QYU7</accession>
<feature type="region of interest" description="Disordered" evidence="1">
    <location>
        <begin position="1"/>
        <end position="45"/>
    </location>
</feature>
<organism evidence="2 3">
    <name type="scientific">Phaseolus coccineus</name>
    <name type="common">Scarlet runner bean</name>
    <name type="synonym">Phaseolus multiflorus</name>
    <dbReference type="NCBI Taxonomy" id="3886"/>
    <lineage>
        <taxon>Eukaryota</taxon>
        <taxon>Viridiplantae</taxon>
        <taxon>Streptophyta</taxon>
        <taxon>Embryophyta</taxon>
        <taxon>Tracheophyta</taxon>
        <taxon>Spermatophyta</taxon>
        <taxon>Magnoliopsida</taxon>
        <taxon>eudicotyledons</taxon>
        <taxon>Gunneridae</taxon>
        <taxon>Pentapetalae</taxon>
        <taxon>rosids</taxon>
        <taxon>fabids</taxon>
        <taxon>Fabales</taxon>
        <taxon>Fabaceae</taxon>
        <taxon>Papilionoideae</taxon>
        <taxon>50 kb inversion clade</taxon>
        <taxon>NPAAA clade</taxon>
        <taxon>indigoferoid/millettioid clade</taxon>
        <taxon>Phaseoleae</taxon>
        <taxon>Phaseolus</taxon>
    </lineage>
</organism>
<reference evidence="2 3" key="1">
    <citation type="submission" date="2024-01" db="EMBL/GenBank/DDBJ databases">
        <title>The genomes of 5 underutilized Papilionoideae crops provide insights into root nodulation and disease resistanc.</title>
        <authorList>
            <person name="Jiang F."/>
        </authorList>
    </citation>
    <scope>NUCLEOTIDE SEQUENCE [LARGE SCALE GENOMIC DNA]</scope>
    <source>
        <strain evidence="2">JINMINGXINNONG_FW02</strain>
        <tissue evidence="2">Leaves</tissue>
    </source>
</reference>
<comment type="caution">
    <text evidence="2">The sequence shown here is derived from an EMBL/GenBank/DDBJ whole genome shotgun (WGS) entry which is preliminary data.</text>
</comment>
<feature type="compositionally biased region" description="Basic and acidic residues" evidence="1">
    <location>
        <begin position="1"/>
        <end position="17"/>
    </location>
</feature>
<evidence type="ECO:0008006" key="4">
    <source>
        <dbReference type="Google" id="ProtNLM"/>
    </source>
</evidence>